<dbReference type="InterPro" id="IPR002525">
    <property type="entry name" value="Transp_IS110-like_N"/>
</dbReference>
<reference evidence="2 3" key="1">
    <citation type="submission" date="2018-08" db="EMBL/GenBank/DDBJ databases">
        <title>Chryseobacterium nematophagum: a novel matrix digesting pathogen of nematodes.</title>
        <authorList>
            <person name="Page A."/>
            <person name="Roberts M."/>
            <person name="Felix M.-A."/>
            <person name="Weir W."/>
        </authorList>
    </citation>
    <scope>NUCLEOTIDE SEQUENCE [LARGE SCALE GENOMIC DNA]</scope>
    <source>
        <strain evidence="2 3">JUb129</strain>
    </source>
</reference>
<evidence type="ECO:0000313" key="2">
    <source>
        <dbReference type="EMBL" id="RNA61467.1"/>
    </source>
</evidence>
<dbReference type="GO" id="GO:0004803">
    <property type="term" value="F:transposase activity"/>
    <property type="evidence" value="ECO:0007669"/>
    <property type="project" value="InterPro"/>
</dbReference>
<proteinExistence type="predicted"/>
<protein>
    <recommendedName>
        <fullName evidence="1">Transposase IS110-like N-terminal domain-containing protein</fullName>
    </recommendedName>
</protein>
<dbReference type="AlphaFoldDB" id="A0A3M7TF05"/>
<dbReference type="OrthoDB" id="964423at2"/>
<dbReference type="PANTHER" id="PTHR33055">
    <property type="entry name" value="TRANSPOSASE FOR INSERTION SEQUENCE ELEMENT IS1111A"/>
    <property type="match status" value="1"/>
</dbReference>
<dbReference type="EMBL" id="QWIU01000002">
    <property type="protein sequence ID" value="RNA61467.1"/>
    <property type="molecule type" value="Genomic_DNA"/>
</dbReference>
<feature type="domain" description="Transposase IS110-like N-terminal" evidence="1">
    <location>
        <begin position="7"/>
        <end position="146"/>
    </location>
</feature>
<dbReference type="InterPro" id="IPR047650">
    <property type="entry name" value="Transpos_IS110"/>
</dbReference>
<gene>
    <name evidence="2" type="ORF">D1631_05730</name>
</gene>
<dbReference type="Pfam" id="PF01548">
    <property type="entry name" value="DEDD_Tnp_IS110"/>
    <property type="match status" value="1"/>
</dbReference>
<dbReference type="GO" id="GO:0003677">
    <property type="term" value="F:DNA binding"/>
    <property type="evidence" value="ECO:0007669"/>
    <property type="project" value="InterPro"/>
</dbReference>
<dbReference type="RefSeq" id="WP_122635608.1">
    <property type="nucleotide sequence ID" value="NZ_QWIU01000002.1"/>
</dbReference>
<dbReference type="PANTHER" id="PTHR33055:SF3">
    <property type="entry name" value="PUTATIVE TRANSPOSASE FOR IS117-RELATED"/>
    <property type="match status" value="1"/>
</dbReference>
<accession>A0A3M7TF05</accession>
<evidence type="ECO:0000259" key="1">
    <source>
        <dbReference type="Pfam" id="PF01548"/>
    </source>
</evidence>
<dbReference type="GO" id="GO:0006313">
    <property type="term" value="P:DNA transposition"/>
    <property type="evidence" value="ECO:0007669"/>
    <property type="project" value="InterPro"/>
</dbReference>
<organism evidence="2 3">
    <name type="scientific">Chryseobacterium nematophagum</name>
    <dbReference type="NCBI Taxonomy" id="2305228"/>
    <lineage>
        <taxon>Bacteria</taxon>
        <taxon>Pseudomonadati</taxon>
        <taxon>Bacteroidota</taxon>
        <taxon>Flavobacteriia</taxon>
        <taxon>Flavobacteriales</taxon>
        <taxon>Weeksellaceae</taxon>
        <taxon>Chryseobacterium group</taxon>
        <taxon>Chryseobacterium</taxon>
    </lineage>
</organism>
<sequence>MNYHVFIGVDIYKKTIDVAIKIPNLEQIHHSQFKNSNDGFKDMIKWILQREGTDKSKWLFCMEHTGVYVLPLSCFLSDHQFSFCLENPYHIKHSLGLQKGKPEKSDAIKIARYAFLHREELKLSNFQGKTMIKLQALLSYRDRLINAQKGFKIPHLNIQHVENQFYPVIKLFLK</sequence>
<evidence type="ECO:0000313" key="3">
    <source>
        <dbReference type="Proteomes" id="UP000278775"/>
    </source>
</evidence>
<name>A0A3M7TF05_9FLAO</name>
<comment type="caution">
    <text evidence="2">The sequence shown here is derived from an EMBL/GenBank/DDBJ whole genome shotgun (WGS) entry which is preliminary data.</text>
</comment>
<dbReference type="Proteomes" id="UP000278775">
    <property type="component" value="Unassembled WGS sequence"/>
</dbReference>